<evidence type="ECO:0000256" key="3">
    <source>
        <dbReference type="ARBA" id="ARBA00022603"/>
    </source>
</evidence>
<evidence type="ECO:0000313" key="12">
    <source>
        <dbReference type="EMBL" id="KAH9838169.1"/>
    </source>
</evidence>
<reference evidence="12 13" key="2">
    <citation type="journal article" date="2021" name="Curr. Genet.">
        <title>Genetic response to nitrogen starvation in the aggressive Eucalyptus foliar pathogen Teratosphaeria destructans.</title>
        <authorList>
            <person name="Havenga M."/>
            <person name="Wingfield B.D."/>
            <person name="Wingfield M.J."/>
            <person name="Dreyer L.L."/>
            <person name="Roets F."/>
            <person name="Aylward J."/>
        </authorList>
    </citation>
    <scope>NUCLEOTIDE SEQUENCE [LARGE SCALE GENOMIC DNA]</scope>
    <source>
        <strain evidence="12">CMW44962</strain>
    </source>
</reference>
<dbReference type="EMBL" id="RIBY02000724">
    <property type="protein sequence ID" value="KAH9838169.1"/>
    <property type="molecule type" value="Genomic_DNA"/>
</dbReference>
<evidence type="ECO:0000259" key="11">
    <source>
        <dbReference type="PROSITE" id="PS51684"/>
    </source>
</evidence>
<evidence type="ECO:0000256" key="10">
    <source>
        <dbReference type="HAMAP-Rule" id="MF_03152"/>
    </source>
</evidence>
<dbReference type="PANTHER" id="PTHR23245:SF36">
    <property type="entry name" value="TRNA (GUANINE(37)-N1)-METHYLTRANSFERASE"/>
    <property type="match status" value="1"/>
</dbReference>
<keyword evidence="2 10" id="KW-0963">Cytoplasm</keyword>
<dbReference type="AlphaFoldDB" id="A0A9W7SX98"/>
<dbReference type="GO" id="GO:0052906">
    <property type="term" value="F:tRNA (guanine(37)-N1)-methyltransferase activity"/>
    <property type="evidence" value="ECO:0007669"/>
    <property type="project" value="UniProtKB-UniRule"/>
</dbReference>
<evidence type="ECO:0000256" key="2">
    <source>
        <dbReference type="ARBA" id="ARBA00022490"/>
    </source>
</evidence>
<dbReference type="EC" id="2.1.1.228" evidence="10"/>
<comment type="similarity">
    <text evidence="1">Belongs to the class I-like SAM-binding methyltransferase superfamily. TRM5/TYW2 family.</text>
</comment>
<dbReference type="InterPro" id="IPR056743">
    <property type="entry name" value="TRM5-TYW2-like_MTfase"/>
</dbReference>
<evidence type="ECO:0000256" key="5">
    <source>
        <dbReference type="ARBA" id="ARBA00022691"/>
    </source>
</evidence>
<dbReference type="InterPro" id="IPR029063">
    <property type="entry name" value="SAM-dependent_MTases_sf"/>
</dbReference>
<proteinExistence type="inferred from homology"/>
<protein>
    <recommendedName>
        <fullName evidence="10">tRNA (guanine(37)-N1)-methyltransferase</fullName>
        <ecNumber evidence="10">2.1.1.228</ecNumber>
    </recommendedName>
    <alternativeName>
        <fullName evidence="10">M1G-methyltransferase</fullName>
    </alternativeName>
    <alternativeName>
        <fullName evidence="10">tRNA [GM37] methyltransferase</fullName>
    </alternativeName>
    <alternativeName>
        <fullName evidence="10">tRNA methyltransferase 5</fullName>
    </alternativeName>
</protein>
<comment type="function">
    <text evidence="10">Specifically methylates the N1 position of guanosine-37 in various cytoplasmic and mitochondrial tRNAs. Methylation is not dependent on the nature of the nucleoside 5' of the target nucleoside. This is the first step in the biosynthesis of wybutosine (yW), a modified base adjacent to the anticodon of tRNAs and required for accurate decoding.</text>
</comment>
<evidence type="ECO:0000256" key="1">
    <source>
        <dbReference type="ARBA" id="ARBA00009775"/>
    </source>
</evidence>
<keyword evidence="8 10" id="KW-0539">Nucleus</keyword>
<accession>A0A9W7SX98</accession>
<dbReference type="Pfam" id="PF02475">
    <property type="entry name" value="TRM5-TYW2_MTfase"/>
    <property type="match status" value="1"/>
</dbReference>
<dbReference type="PANTHER" id="PTHR23245">
    <property type="entry name" value="TRNA METHYLTRANSFERASE"/>
    <property type="match status" value="1"/>
</dbReference>
<evidence type="ECO:0000256" key="7">
    <source>
        <dbReference type="ARBA" id="ARBA00023128"/>
    </source>
</evidence>
<dbReference type="SUPFAM" id="SSF53335">
    <property type="entry name" value="S-adenosyl-L-methionine-dependent methyltransferases"/>
    <property type="match status" value="1"/>
</dbReference>
<dbReference type="GO" id="GO:0005759">
    <property type="term" value="C:mitochondrial matrix"/>
    <property type="evidence" value="ECO:0007669"/>
    <property type="project" value="UniProtKB-SubCell"/>
</dbReference>
<comment type="subunit">
    <text evidence="10">Monomer.</text>
</comment>
<comment type="subcellular location">
    <subcellularLocation>
        <location evidence="10">Mitochondrion matrix</location>
    </subcellularLocation>
    <subcellularLocation>
        <location evidence="10">Nucleus</location>
    </subcellularLocation>
    <subcellularLocation>
        <location evidence="10">Cytoplasm</location>
    </subcellularLocation>
    <text evidence="10">Predominantly in the mitochondria and in the nucleus.</text>
</comment>
<name>A0A9W7SX98_9PEZI</name>
<evidence type="ECO:0000256" key="4">
    <source>
        <dbReference type="ARBA" id="ARBA00022679"/>
    </source>
</evidence>
<keyword evidence="4 10" id="KW-0808">Transferase</keyword>
<dbReference type="OrthoDB" id="408788at2759"/>
<dbReference type="Pfam" id="PF25133">
    <property type="entry name" value="TYW2_N_2"/>
    <property type="match status" value="1"/>
</dbReference>
<dbReference type="GO" id="GO:0002939">
    <property type="term" value="P:tRNA N1-guanine methylation"/>
    <property type="evidence" value="ECO:0007669"/>
    <property type="project" value="TreeGrafter"/>
</dbReference>
<reference evidence="12 13" key="1">
    <citation type="journal article" date="2018" name="IMA Fungus">
        <title>IMA Genome-F 10: Nine draft genome sequences of Claviceps purpurea s.lat., including C. arundinis, C. humidiphila, and C. cf. spartinae, pseudomolecules for the pitch canker pathogen Fusarium circinatum, draft genome of Davidsoniella eucalypti, Grosmannia galeiformis, Quambalaria eucalypti, and Teratosphaeria destructans.</title>
        <authorList>
            <person name="Wingfield B.D."/>
            <person name="Liu M."/>
            <person name="Nguyen H.D."/>
            <person name="Lane F.A."/>
            <person name="Morgan S.W."/>
            <person name="De Vos L."/>
            <person name="Wilken P.M."/>
            <person name="Duong T.A."/>
            <person name="Aylward J."/>
            <person name="Coetzee M.P."/>
            <person name="Dadej K."/>
            <person name="De Beer Z.W."/>
            <person name="Findlay W."/>
            <person name="Havenga M."/>
            <person name="Kolarik M."/>
            <person name="Menzies J.G."/>
            <person name="Naidoo K."/>
            <person name="Pochopski O."/>
            <person name="Shoukouhi P."/>
            <person name="Santana Q.C."/>
            <person name="Seifert K.A."/>
            <person name="Soal N."/>
            <person name="Steenkamp E.T."/>
            <person name="Tatham C.T."/>
            <person name="van der Nest M.A."/>
            <person name="Wingfield M.J."/>
        </authorList>
    </citation>
    <scope>NUCLEOTIDE SEQUENCE [LARGE SCALE GENOMIC DNA]</scope>
    <source>
        <strain evidence="12">CMW44962</strain>
    </source>
</reference>
<keyword evidence="6 10" id="KW-0819">tRNA processing</keyword>
<evidence type="ECO:0000256" key="8">
    <source>
        <dbReference type="ARBA" id="ARBA00023242"/>
    </source>
</evidence>
<evidence type="ECO:0000313" key="13">
    <source>
        <dbReference type="Proteomes" id="UP001138500"/>
    </source>
</evidence>
<keyword evidence="5 10" id="KW-0949">S-adenosyl-L-methionine</keyword>
<dbReference type="PROSITE" id="PS51684">
    <property type="entry name" value="SAM_MT_TRM5_TYW2"/>
    <property type="match status" value="1"/>
</dbReference>
<feature type="binding site" evidence="10">
    <location>
        <position position="244"/>
    </location>
    <ligand>
        <name>S-adenosyl-L-methionine</name>
        <dbReference type="ChEBI" id="CHEBI:59789"/>
    </ligand>
</feature>
<sequence>MADDMFRAPIHRGMRVLDRSKFIKVIPLRAARVFNNKDISRIRSELEKSKDVLQQDRLANVHPDPDPELAKKGRRCILLRPELANASTNEHSMNGDAKSIPWPHSSTVIELVEKELISLIPYELKLHYDYWTYHDIMSAILPEDDQGEIPSGYNGVGHVAHLNLRDEYLKYKHLIAEILLDKNQGMKTVINKIDDVGEENEFRTFKYEVLAGPDDMNVTISEEDCIFKFDYSKVYWNSKLNTEHRRLVNMFEPGSVVCDVMAGIGPFAVPAGKKGSFVWANDLNPDSYTSLEDAIKRNKVSKYVRPSNKDGRIFIRTATAELAKTEHNVHIMSKPSKKGPAAEPQLLRTVTQPKTFSHFVMNLPATAITFLPSFIGLYTPAVRQNLPPNYPLPVIHVYCFSTKSDDNVFESQKISDVIGKLLHCEMKPGEIKDGGVAIYDVRDVAPKKRMFCASFRLPRSVAERDVQEREVLRAETAAWAPGALMRAAGTND</sequence>
<dbReference type="Gene3D" id="3.40.50.150">
    <property type="entry name" value="Vaccinia Virus protein VP39"/>
    <property type="match status" value="1"/>
</dbReference>
<comment type="catalytic activity">
    <reaction evidence="9 10">
        <text>guanosine(37) in tRNA + S-adenosyl-L-methionine = N(1)-methylguanosine(37) in tRNA + S-adenosyl-L-homocysteine + H(+)</text>
        <dbReference type="Rhea" id="RHEA:36899"/>
        <dbReference type="Rhea" id="RHEA-COMP:10145"/>
        <dbReference type="Rhea" id="RHEA-COMP:10147"/>
        <dbReference type="ChEBI" id="CHEBI:15378"/>
        <dbReference type="ChEBI" id="CHEBI:57856"/>
        <dbReference type="ChEBI" id="CHEBI:59789"/>
        <dbReference type="ChEBI" id="CHEBI:73542"/>
        <dbReference type="ChEBI" id="CHEBI:74269"/>
        <dbReference type="EC" id="2.1.1.228"/>
    </reaction>
</comment>
<evidence type="ECO:0000256" key="6">
    <source>
        <dbReference type="ARBA" id="ARBA00022694"/>
    </source>
</evidence>
<dbReference type="FunFam" id="3.30.300.110:FF:000001">
    <property type="entry name" value="tRNA (guanine(37)-N1)-methyltransferase"/>
    <property type="match status" value="1"/>
</dbReference>
<gene>
    <name evidence="10" type="primary">TRM5</name>
    <name evidence="12" type="ORF">Tdes44962_MAKER08225</name>
</gene>
<dbReference type="GO" id="GO:0070901">
    <property type="term" value="P:mitochondrial tRNA methylation"/>
    <property type="evidence" value="ECO:0007669"/>
    <property type="project" value="UniProtKB-ARBA"/>
</dbReference>
<dbReference type="InterPro" id="IPR030382">
    <property type="entry name" value="MeTrfase_TRM5/TYW2"/>
</dbReference>
<dbReference type="GO" id="GO:0005634">
    <property type="term" value="C:nucleus"/>
    <property type="evidence" value="ECO:0007669"/>
    <property type="project" value="UniProtKB-SubCell"/>
</dbReference>
<dbReference type="Gene3D" id="3.30.300.110">
    <property type="entry name" value="Met-10+ protein-like domains"/>
    <property type="match status" value="1"/>
</dbReference>
<dbReference type="HAMAP" id="MF_03152">
    <property type="entry name" value="TRM5"/>
    <property type="match status" value="1"/>
</dbReference>
<dbReference type="InterPro" id="IPR025792">
    <property type="entry name" value="tRNA_Gua_MeTrfase_euk"/>
</dbReference>
<dbReference type="Proteomes" id="UP001138500">
    <property type="component" value="Unassembled WGS sequence"/>
</dbReference>
<dbReference type="InterPro" id="IPR056744">
    <property type="entry name" value="TRM5/TYW2-like_N"/>
</dbReference>
<evidence type="ECO:0000256" key="9">
    <source>
        <dbReference type="ARBA" id="ARBA00047783"/>
    </source>
</evidence>
<keyword evidence="13" id="KW-1185">Reference proteome</keyword>
<feature type="domain" description="SAM-dependent methyltransferase TRM5/TYW2-type" evidence="11">
    <location>
        <begin position="153"/>
        <end position="459"/>
    </location>
</feature>
<organism evidence="12 13">
    <name type="scientific">Teratosphaeria destructans</name>
    <dbReference type="NCBI Taxonomy" id="418781"/>
    <lineage>
        <taxon>Eukaryota</taxon>
        <taxon>Fungi</taxon>
        <taxon>Dikarya</taxon>
        <taxon>Ascomycota</taxon>
        <taxon>Pezizomycotina</taxon>
        <taxon>Dothideomycetes</taxon>
        <taxon>Dothideomycetidae</taxon>
        <taxon>Mycosphaerellales</taxon>
        <taxon>Teratosphaeriaceae</taxon>
        <taxon>Teratosphaeria</taxon>
    </lineage>
</organism>
<feature type="binding site" evidence="10">
    <location>
        <begin position="310"/>
        <end position="311"/>
    </location>
    <ligand>
        <name>S-adenosyl-L-methionine</name>
        <dbReference type="ChEBI" id="CHEBI:59789"/>
    </ligand>
</feature>
<comment type="caution">
    <text evidence="12">The sequence shown here is derived from an EMBL/GenBank/DDBJ whole genome shotgun (WGS) entry which is preliminary data.</text>
</comment>
<feature type="binding site" evidence="10">
    <location>
        <begin position="282"/>
        <end position="283"/>
    </location>
    <ligand>
        <name>S-adenosyl-L-methionine</name>
        <dbReference type="ChEBI" id="CHEBI:59789"/>
    </ligand>
</feature>
<feature type="binding site" evidence="10">
    <location>
        <position position="362"/>
    </location>
    <ligand>
        <name>S-adenosyl-L-methionine</name>
        <dbReference type="ChEBI" id="CHEBI:59789"/>
    </ligand>
</feature>
<keyword evidence="3 10" id="KW-0489">Methyltransferase</keyword>
<keyword evidence="7 10" id="KW-0496">Mitochondrion</keyword>
<comment type="similarity">
    <text evidence="10">Belongs to the TRM5 / TYW2 family.</text>
</comment>